<dbReference type="Proteomes" id="UP001251528">
    <property type="component" value="Unassembled WGS sequence"/>
</dbReference>
<proteinExistence type="predicted"/>
<dbReference type="EMBL" id="JASWJB010000541">
    <property type="protein sequence ID" value="KAK2589852.1"/>
    <property type="molecule type" value="Genomic_DNA"/>
</dbReference>
<accession>A0AAJ0CDV0</accession>
<keyword evidence="1" id="KW-1133">Transmembrane helix</keyword>
<keyword evidence="1" id="KW-0812">Transmembrane</keyword>
<evidence type="ECO:0000256" key="1">
    <source>
        <dbReference type="SAM" id="Phobius"/>
    </source>
</evidence>
<gene>
    <name evidence="2" type="ORF">QQS21_012474</name>
</gene>
<feature type="transmembrane region" description="Helical" evidence="1">
    <location>
        <begin position="113"/>
        <end position="135"/>
    </location>
</feature>
<keyword evidence="3" id="KW-1185">Reference proteome</keyword>
<keyword evidence="1" id="KW-0472">Membrane</keyword>
<reference evidence="2" key="1">
    <citation type="submission" date="2023-06" db="EMBL/GenBank/DDBJ databases">
        <title>Conoideocrella luteorostrata (Hypocreales: Clavicipitaceae), a potential biocontrol fungus for elongate hemlock scale in United States Christmas tree production areas.</title>
        <authorList>
            <person name="Barrett H."/>
            <person name="Lovett B."/>
            <person name="Macias A.M."/>
            <person name="Stajich J.E."/>
            <person name="Kasson M.T."/>
        </authorList>
    </citation>
    <scope>NUCLEOTIDE SEQUENCE</scope>
    <source>
        <strain evidence="2">ARSEF 14590</strain>
    </source>
</reference>
<sequence>MVSYMPCNPKYLLPKLSTTHSAAPNSIQAETVLFLKPYHNFICPVLPVRMSRFEEQAGLQVVDPPDSSLEPLPTRAAVGTHNATGANEKIPVYYSDTQHNIERKISPSRTRRLIWIGVAVLAIVVIAGAVVGGVVGSRASRKHDDHHNDTTTNSTLLRTKSPLAVTGWRMGSKTAIQLFWQGKDDFVYYAAWRSGRDKWDAPVKLNIGHAHGGVSGLPDALESRKQFPMSSLVGSDVDVQSRATHRGLKSSFTTKTQAAS</sequence>
<dbReference type="SUPFAM" id="SSF89372">
    <property type="entry name" value="Fucose-specific lectin"/>
    <property type="match status" value="1"/>
</dbReference>
<protein>
    <submittedName>
        <fullName evidence="2">Uncharacterized protein</fullName>
    </submittedName>
</protein>
<organism evidence="2 3">
    <name type="scientific">Conoideocrella luteorostrata</name>
    <dbReference type="NCBI Taxonomy" id="1105319"/>
    <lineage>
        <taxon>Eukaryota</taxon>
        <taxon>Fungi</taxon>
        <taxon>Dikarya</taxon>
        <taxon>Ascomycota</taxon>
        <taxon>Pezizomycotina</taxon>
        <taxon>Sordariomycetes</taxon>
        <taxon>Hypocreomycetidae</taxon>
        <taxon>Hypocreales</taxon>
        <taxon>Clavicipitaceae</taxon>
        <taxon>Conoideocrella</taxon>
    </lineage>
</organism>
<evidence type="ECO:0000313" key="3">
    <source>
        <dbReference type="Proteomes" id="UP001251528"/>
    </source>
</evidence>
<name>A0AAJ0CDV0_9HYPO</name>
<comment type="caution">
    <text evidence="2">The sequence shown here is derived from an EMBL/GenBank/DDBJ whole genome shotgun (WGS) entry which is preliminary data.</text>
</comment>
<dbReference type="AlphaFoldDB" id="A0AAJ0CDV0"/>
<evidence type="ECO:0000313" key="2">
    <source>
        <dbReference type="EMBL" id="KAK2589852.1"/>
    </source>
</evidence>